<feature type="signal peptide" evidence="2">
    <location>
        <begin position="1"/>
        <end position="18"/>
    </location>
</feature>
<evidence type="ECO:0000313" key="6">
    <source>
        <dbReference type="Proteomes" id="UP000519004"/>
    </source>
</evidence>
<dbReference type="Pfam" id="PF01464">
    <property type="entry name" value="SLT"/>
    <property type="match status" value="1"/>
</dbReference>
<dbReference type="CDD" id="cd00254">
    <property type="entry name" value="LT-like"/>
    <property type="match status" value="1"/>
</dbReference>
<evidence type="ECO:0000313" key="5">
    <source>
        <dbReference type="EMBL" id="MBB5015165.1"/>
    </source>
</evidence>
<dbReference type="InterPro" id="IPR023346">
    <property type="entry name" value="Lysozyme-like_dom_sf"/>
</dbReference>
<evidence type="ECO:0000259" key="4">
    <source>
        <dbReference type="Pfam" id="PF13511"/>
    </source>
</evidence>
<comment type="similarity">
    <text evidence="1">Belongs to the transglycosylase Slt family.</text>
</comment>
<feature type="domain" description="DUF4124" evidence="4">
    <location>
        <begin position="10"/>
        <end position="57"/>
    </location>
</feature>
<gene>
    <name evidence="5" type="ORF">HNQ58_001046</name>
</gene>
<dbReference type="GO" id="GO:0016020">
    <property type="term" value="C:membrane"/>
    <property type="evidence" value="ECO:0007669"/>
    <property type="project" value="InterPro"/>
</dbReference>
<dbReference type="AlphaFoldDB" id="A0A7W8DDI2"/>
<dbReference type="Gene3D" id="1.10.530.10">
    <property type="match status" value="1"/>
</dbReference>
<dbReference type="SUPFAM" id="SSF53955">
    <property type="entry name" value="Lysozyme-like"/>
    <property type="match status" value="1"/>
</dbReference>
<sequence length="276" mass="29510">MRIRGVAAVLLSALAASAAAGELYRCQAADGSLSYTNTRPGGQDCKVIQRYTPAPARGGGTPAAPRVDFRSVPGDAAPRAPAVSGQARVTRGAVYKYERDGVVHYTNVRPRGEPVEVLFTYVETCFACAVRPGVDFRTVPLNTSAFAAEVAKAASEFGVDEALVRAVMHAESAFNPNARSHKGAQGLMQLIPATAERFGVADPFDAAQNIRGGVEYLAWLLRRFDGNTTLATAAYNAGEGAVDRYGGVPPFAETQRYVERVAILFDRYRSRLAATY</sequence>
<evidence type="ECO:0000259" key="3">
    <source>
        <dbReference type="Pfam" id="PF01464"/>
    </source>
</evidence>
<protein>
    <submittedName>
        <fullName evidence="5">Soluble lytic murein transglycosylase-like protein</fullName>
    </submittedName>
</protein>
<dbReference type="PANTHER" id="PTHR37423:SF2">
    <property type="entry name" value="MEMBRANE-BOUND LYTIC MUREIN TRANSGLYCOSYLASE C"/>
    <property type="match status" value="1"/>
</dbReference>
<dbReference type="PANTHER" id="PTHR37423">
    <property type="entry name" value="SOLUBLE LYTIC MUREIN TRANSGLYCOSYLASE-RELATED"/>
    <property type="match status" value="1"/>
</dbReference>
<feature type="chain" id="PRO_5030726355" evidence="2">
    <location>
        <begin position="19"/>
        <end position="276"/>
    </location>
</feature>
<dbReference type="RefSeq" id="WP_183947732.1">
    <property type="nucleotide sequence ID" value="NZ_JACHHX010000005.1"/>
</dbReference>
<dbReference type="InterPro" id="IPR025392">
    <property type="entry name" value="DUF4124"/>
</dbReference>
<comment type="caution">
    <text evidence="5">The sequence shown here is derived from an EMBL/GenBank/DDBJ whole genome shotgun (WGS) entry which is preliminary data.</text>
</comment>
<dbReference type="Pfam" id="PF13511">
    <property type="entry name" value="DUF4124"/>
    <property type="match status" value="1"/>
</dbReference>
<evidence type="ECO:0000256" key="1">
    <source>
        <dbReference type="ARBA" id="ARBA00007734"/>
    </source>
</evidence>
<evidence type="ECO:0000256" key="2">
    <source>
        <dbReference type="SAM" id="SignalP"/>
    </source>
</evidence>
<name>A0A7W8DDI2_9GAMM</name>
<keyword evidence="2" id="KW-0732">Signal</keyword>
<dbReference type="GO" id="GO:0008933">
    <property type="term" value="F:peptidoglycan lytic transglycosylase activity"/>
    <property type="evidence" value="ECO:0007669"/>
    <property type="project" value="InterPro"/>
</dbReference>
<dbReference type="PROSITE" id="PS00922">
    <property type="entry name" value="TRANSGLYCOSYLASE"/>
    <property type="match status" value="1"/>
</dbReference>
<feature type="domain" description="Transglycosylase SLT" evidence="3">
    <location>
        <begin position="151"/>
        <end position="248"/>
    </location>
</feature>
<dbReference type="GO" id="GO:0000270">
    <property type="term" value="P:peptidoglycan metabolic process"/>
    <property type="evidence" value="ECO:0007669"/>
    <property type="project" value="InterPro"/>
</dbReference>
<reference evidence="5 6" key="1">
    <citation type="submission" date="2020-08" db="EMBL/GenBank/DDBJ databases">
        <title>Genomic Encyclopedia of Type Strains, Phase IV (KMG-IV): sequencing the most valuable type-strain genomes for metagenomic binning, comparative biology and taxonomic classification.</title>
        <authorList>
            <person name="Goeker M."/>
        </authorList>
    </citation>
    <scope>NUCLEOTIDE SEQUENCE [LARGE SCALE GENOMIC DNA]</scope>
    <source>
        <strain evidence="5 6">DSM 25897</strain>
    </source>
</reference>
<proteinExistence type="inferred from homology"/>
<organism evidence="5 6">
    <name type="scientific">Rehaibacterium terrae</name>
    <dbReference type="NCBI Taxonomy" id="1341696"/>
    <lineage>
        <taxon>Bacteria</taxon>
        <taxon>Pseudomonadati</taxon>
        <taxon>Pseudomonadota</taxon>
        <taxon>Gammaproteobacteria</taxon>
        <taxon>Lysobacterales</taxon>
        <taxon>Lysobacteraceae</taxon>
        <taxon>Rehaibacterium</taxon>
    </lineage>
</organism>
<dbReference type="Proteomes" id="UP000519004">
    <property type="component" value="Unassembled WGS sequence"/>
</dbReference>
<accession>A0A7W8DDI2</accession>
<keyword evidence="6" id="KW-1185">Reference proteome</keyword>
<dbReference type="EMBL" id="JACHHX010000005">
    <property type="protein sequence ID" value="MBB5015165.1"/>
    <property type="molecule type" value="Genomic_DNA"/>
</dbReference>
<dbReference type="InterPro" id="IPR000189">
    <property type="entry name" value="Transglyc_AS"/>
</dbReference>
<dbReference type="InterPro" id="IPR008258">
    <property type="entry name" value="Transglycosylase_SLT_dom_1"/>
</dbReference>